<dbReference type="HAMAP" id="MF_00260">
    <property type="entry name" value="Porphobil_deam"/>
    <property type="match status" value="1"/>
</dbReference>
<dbReference type="OrthoDB" id="9810298at2"/>
<comment type="similarity">
    <text evidence="4 12 14">Belongs to the glutamyl-tRNA reductase family.</text>
</comment>
<dbReference type="UniPathway" id="UPA00251">
    <property type="reaction ID" value="UER00316"/>
</dbReference>
<keyword evidence="9 12" id="KW-0627">Porphyrin biosynthesis</keyword>
<dbReference type="InterPro" id="IPR018214">
    <property type="entry name" value="GluRdtase_CS"/>
</dbReference>
<keyword evidence="8 12" id="KW-0560">Oxidoreductase</keyword>
<dbReference type="InterPro" id="IPR036291">
    <property type="entry name" value="NAD(P)-bd_dom_sf"/>
</dbReference>
<feature type="modified residue" description="S-(dipyrrolylmethanemethyl)cysteine" evidence="13">
    <location>
        <position position="731"/>
    </location>
</feature>
<feature type="binding site" evidence="12">
    <location>
        <begin position="114"/>
        <end position="116"/>
    </location>
    <ligand>
        <name>substrate</name>
    </ligand>
</feature>
<name>A0A2N6PJ33_9MICO</name>
<dbReference type="SUPFAM" id="SSF54782">
    <property type="entry name" value="Porphobilinogen deaminase (hydroxymethylbilane synthase), C-terminal domain"/>
    <property type="match status" value="1"/>
</dbReference>
<dbReference type="NCBIfam" id="TIGR00212">
    <property type="entry name" value="hemC"/>
    <property type="match status" value="1"/>
</dbReference>
<feature type="domain" description="Tetrapyrrole biosynthesis glutamyl-tRNA reductase dimerisation" evidence="16">
    <location>
        <begin position="329"/>
        <end position="428"/>
    </location>
</feature>
<dbReference type="EC" id="2.5.1.61" evidence="13"/>
<dbReference type="GO" id="GO:0019353">
    <property type="term" value="P:protoporphyrinogen IX biosynthetic process from glutamate"/>
    <property type="evidence" value="ECO:0007669"/>
    <property type="project" value="TreeGrafter"/>
</dbReference>
<reference evidence="21 22" key="1">
    <citation type="submission" date="2017-09" db="EMBL/GenBank/DDBJ databases">
        <title>Bacterial strain isolated from the female urinary microbiota.</title>
        <authorList>
            <person name="Thomas-White K."/>
            <person name="Kumar N."/>
            <person name="Forster S."/>
            <person name="Putonti C."/>
            <person name="Lawley T."/>
            <person name="Wolfe A.J."/>
        </authorList>
    </citation>
    <scope>NUCLEOTIDE SEQUENCE [LARGE SCALE GENOMIC DNA]</scope>
    <source>
        <strain evidence="21 22">UMB0680</strain>
    </source>
</reference>
<dbReference type="InterPro" id="IPR036803">
    <property type="entry name" value="Porphobilinogen_deaminase_C_sf"/>
</dbReference>
<dbReference type="NCBIfam" id="TIGR01035">
    <property type="entry name" value="hemA"/>
    <property type="match status" value="1"/>
</dbReference>
<feature type="domain" description="Porphobilinogen deaminase N-terminal" evidence="17">
    <location>
        <begin position="490"/>
        <end position="694"/>
    </location>
</feature>
<feature type="binding site" evidence="12">
    <location>
        <position position="120"/>
    </location>
    <ligand>
        <name>substrate</name>
    </ligand>
</feature>
<dbReference type="Pfam" id="PF00745">
    <property type="entry name" value="GlutR_dimer"/>
    <property type="match status" value="1"/>
</dbReference>
<evidence type="ECO:0000259" key="17">
    <source>
        <dbReference type="Pfam" id="PF01379"/>
    </source>
</evidence>
<dbReference type="FunFam" id="3.30.460.30:FF:000001">
    <property type="entry name" value="Glutamyl-tRNA reductase"/>
    <property type="match status" value="1"/>
</dbReference>
<dbReference type="PANTHER" id="PTHR43013:SF1">
    <property type="entry name" value="GLUTAMYL-TRNA REDUCTASE"/>
    <property type="match status" value="1"/>
</dbReference>
<comment type="pathway">
    <text evidence="2 12 14">Porphyrin-containing compound metabolism; protoporphyrin-IX biosynthesis; 5-aminolevulinate from L-glutamyl-tRNA(Glu): step 1/2.</text>
</comment>
<evidence type="ECO:0000256" key="10">
    <source>
        <dbReference type="ARBA" id="ARBA00047464"/>
    </source>
</evidence>
<comment type="miscellaneous">
    <text evidence="13">The porphobilinogen subunits are added to the dipyrromethane group.</text>
</comment>
<dbReference type="SUPFAM" id="SSF51735">
    <property type="entry name" value="NAD(P)-binding Rossmann-fold domains"/>
    <property type="match status" value="1"/>
</dbReference>
<evidence type="ECO:0000256" key="8">
    <source>
        <dbReference type="ARBA" id="ARBA00023002"/>
    </source>
</evidence>
<evidence type="ECO:0000313" key="21">
    <source>
        <dbReference type="EMBL" id="PMB98677.1"/>
    </source>
</evidence>
<proteinExistence type="inferred from homology"/>
<evidence type="ECO:0000256" key="15">
    <source>
        <dbReference type="SAM" id="MobiDB-lite"/>
    </source>
</evidence>
<dbReference type="Pfam" id="PF03900">
    <property type="entry name" value="Porphobil_deamC"/>
    <property type="match status" value="1"/>
</dbReference>
<evidence type="ECO:0000256" key="1">
    <source>
        <dbReference type="ARBA" id="ARBA00002869"/>
    </source>
</evidence>
<comment type="miscellaneous">
    <text evidence="12">During catalysis, the active site Cys acts as a nucleophile attacking the alpha-carbonyl group of tRNA-bound glutamate with the formation of a thioester intermediate between enzyme and glutamate, and the concomitant release of tRNA(Glu). The thioester intermediate is finally reduced by direct hydride transfer from NADPH, to form the product GSA.</text>
</comment>
<feature type="binding site" evidence="12">
    <location>
        <position position="109"/>
    </location>
    <ligand>
        <name>substrate</name>
    </ligand>
</feature>
<evidence type="ECO:0000256" key="7">
    <source>
        <dbReference type="ARBA" id="ARBA00022857"/>
    </source>
</evidence>
<keyword evidence="7 12" id="KW-0521">NADP</keyword>
<dbReference type="InterPro" id="IPR006151">
    <property type="entry name" value="Shikm_DH/Glu-tRNA_Rdtase"/>
</dbReference>
<evidence type="ECO:0000256" key="11">
    <source>
        <dbReference type="ARBA" id="ARBA00048169"/>
    </source>
</evidence>
<dbReference type="GO" id="GO:0005737">
    <property type="term" value="C:cytoplasm"/>
    <property type="evidence" value="ECO:0007669"/>
    <property type="project" value="UniProtKB-UniRule"/>
</dbReference>
<keyword evidence="6 13" id="KW-0808">Transferase</keyword>
<feature type="binding site" evidence="12">
    <location>
        <begin position="49"/>
        <end position="52"/>
    </location>
    <ligand>
        <name>substrate</name>
    </ligand>
</feature>
<dbReference type="InterPro" id="IPR000860">
    <property type="entry name" value="HemC"/>
</dbReference>
<comment type="cofactor">
    <cofactor evidence="13">
        <name>dipyrromethane</name>
        <dbReference type="ChEBI" id="CHEBI:60342"/>
    </cofactor>
    <text evidence="13">Binds 1 dipyrromethane group covalently.</text>
</comment>
<dbReference type="EMBL" id="PNFZ01000002">
    <property type="protein sequence ID" value="PMB98677.1"/>
    <property type="molecule type" value="Genomic_DNA"/>
</dbReference>
<sequence>MTFLVLGISHRSAPMSVLDAIALDSDGVEALRSGVRAGDYVDGACVLSTCNRLEVIADASAFHGGLADIGSALVDATGLDWTSLSEYVYVYYDTKAVEHLLTLACGLDSMAVGEAQILGQLRSAYVHAQQAGELTKELGIVLQQALRVGKRAHAETELDSVSQSLLDKALTSAEAHIGSLERSRALVVGAGAMSGLTVATLQRAGVARITVMNRTLEKAERLVAPVGGRAVELSAETLTAEIADADLIVSVTGSRGTVLSREDIIAGMQADFDQQPNKFLVDLALPHDIDPSVRELPHIRLIGLGELSEMFAESDLRSPSGVVEIVAEVRSIIRSELAAYRAEHKARSIAPTVTALRSHAETTVAGEFERLSRKIGAKVDSEVLDEIRTALKRTADKLVHTPTVRVKQLSVQDSDVDYAAALTQLFDLSATSGRRGEPQRIDRSKVSVTAPGVAPVSARDDHHVEADGLRPVADHTLDVVEPAHYTGRTVKLGTRRSRLARSQSTAVAQQIAAQTGWRVEIVEVVTEGDVNMSPLAAMGGSGVFVSAVRTALLTGKIDIAVHSLKDLPTAPAAGIDLVAVPPRVDPSDVLIARDGMTLAELPAGAVLGTGSPRRAAQLRAARPDIEVRGVRGNVDTRIKHVTDGRLDGVVLAAAGVRRIGRLAEVTDVLDAAVMLPAPGQGALAVECRAANADVGEFDTELRTALSGIHDADTALAVQAERAILAHAEAGCSAPIGALAEIDGNALTLTGVMADDTGRLQRATRTADLTTASGAEDHPLIAKELGSAIADELLTILGVVPDTVTGANAPSEHIDPRSEHAAAADRQPVSEVSR</sequence>
<evidence type="ECO:0000256" key="4">
    <source>
        <dbReference type="ARBA" id="ARBA00005916"/>
    </source>
</evidence>
<evidence type="ECO:0000256" key="2">
    <source>
        <dbReference type="ARBA" id="ARBA00005059"/>
    </source>
</evidence>
<evidence type="ECO:0000313" key="22">
    <source>
        <dbReference type="Proteomes" id="UP000235703"/>
    </source>
</evidence>
<comment type="function">
    <text evidence="12">Catalyzes the NADPH-dependent reduction of glutamyl-tRNA(Glu) to glutamate 1-semialdehyde (GSA).</text>
</comment>
<dbReference type="InterPro" id="IPR022418">
    <property type="entry name" value="Porphobilinogen_deaminase_C"/>
</dbReference>
<feature type="active site" description="Nucleophile" evidence="12">
    <location>
        <position position="50"/>
    </location>
</feature>
<dbReference type="SUPFAM" id="SSF69075">
    <property type="entry name" value="Glutamyl tRNA-reductase dimerization domain"/>
    <property type="match status" value="1"/>
</dbReference>
<feature type="site" description="Important for activity" evidence="12">
    <location>
        <position position="99"/>
    </location>
</feature>
<dbReference type="InterPro" id="IPR015895">
    <property type="entry name" value="4pyrrol_synth_GluRdtase_N"/>
</dbReference>
<dbReference type="PANTHER" id="PTHR43013">
    <property type="entry name" value="GLUTAMYL-TRNA REDUCTASE"/>
    <property type="match status" value="1"/>
</dbReference>
<dbReference type="PROSITE" id="PS00533">
    <property type="entry name" value="PORPHOBILINOGEN_DEAM"/>
    <property type="match status" value="1"/>
</dbReference>
<dbReference type="Gene3D" id="3.40.50.720">
    <property type="entry name" value="NAD(P)-binding Rossmann-like Domain"/>
    <property type="match status" value="1"/>
</dbReference>
<evidence type="ECO:0000256" key="3">
    <source>
        <dbReference type="ARBA" id="ARBA00005638"/>
    </source>
</evidence>
<evidence type="ECO:0000256" key="14">
    <source>
        <dbReference type="RuleBase" id="RU000584"/>
    </source>
</evidence>
<evidence type="ECO:0000259" key="19">
    <source>
        <dbReference type="Pfam" id="PF03900"/>
    </source>
</evidence>
<keyword evidence="22" id="KW-1185">Reference proteome</keyword>
<comment type="function">
    <text evidence="1 13">Tetrapolymerization of the monopyrrole PBG into the hydroxymethylbilane pre-uroporphyrinogen in several discrete steps.</text>
</comment>
<evidence type="ECO:0000259" key="18">
    <source>
        <dbReference type="Pfam" id="PF01488"/>
    </source>
</evidence>
<comment type="catalytic activity">
    <reaction evidence="10 12 14">
        <text>(S)-4-amino-5-oxopentanoate + tRNA(Glu) + NADP(+) = L-glutamyl-tRNA(Glu) + NADPH + H(+)</text>
        <dbReference type="Rhea" id="RHEA:12344"/>
        <dbReference type="Rhea" id="RHEA-COMP:9663"/>
        <dbReference type="Rhea" id="RHEA-COMP:9680"/>
        <dbReference type="ChEBI" id="CHEBI:15378"/>
        <dbReference type="ChEBI" id="CHEBI:57501"/>
        <dbReference type="ChEBI" id="CHEBI:57783"/>
        <dbReference type="ChEBI" id="CHEBI:58349"/>
        <dbReference type="ChEBI" id="CHEBI:78442"/>
        <dbReference type="ChEBI" id="CHEBI:78520"/>
        <dbReference type="EC" id="1.2.1.70"/>
    </reaction>
</comment>
<comment type="catalytic activity">
    <reaction evidence="11 13">
        <text>4 porphobilinogen + H2O = hydroxymethylbilane + 4 NH4(+)</text>
        <dbReference type="Rhea" id="RHEA:13185"/>
        <dbReference type="ChEBI" id="CHEBI:15377"/>
        <dbReference type="ChEBI" id="CHEBI:28938"/>
        <dbReference type="ChEBI" id="CHEBI:57845"/>
        <dbReference type="ChEBI" id="CHEBI:58126"/>
        <dbReference type="EC" id="2.5.1.61"/>
    </reaction>
</comment>
<feature type="domain" description="Porphobilinogen deaminase C-terminal" evidence="19">
    <location>
        <begin position="715"/>
        <end position="791"/>
    </location>
</feature>
<dbReference type="Pfam" id="PF05201">
    <property type="entry name" value="GlutR_N"/>
    <property type="match status" value="1"/>
</dbReference>
<evidence type="ECO:0000259" key="20">
    <source>
        <dbReference type="Pfam" id="PF05201"/>
    </source>
</evidence>
<dbReference type="PROSITE" id="PS00747">
    <property type="entry name" value="GLUTR"/>
    <property type="match status" value="1"/>
</dbReference>
<dbReference type="Gene3D" id="3.40.190.10">
    <property type="entry name" value="Periplasmic binding protein-like II"/>
    <property type="match status" value="2"/>
</dbReference>
<feature type="binding site" evidence="12">
    <location>
        <begin position="189"/>
        <end position="194"/>
    </location>
    <ligand>
        <name>NADP(+)</name>
        <dbReference type="ChEBI" id="CHEBI:58349"/>
    </ligand>
</feature>
<evidence type="ECO:0000256" key="13">
    <source>
        <dbReference type="HAMAP-Rule" id="MF_00260"/>
    </source>
</evidence>
<dbReference type="SUPFAM" id="SSF53850">
    <property type="entry name" value="Periplasmic binding protein-like II"/>
    <property type="match status" value="1"/>
</dbReference>
<dbReference type="RefSeq" id="WP_102161361.1">
    <property type="nucleotide sequence ID" value="NZ_PNFZ01000002.1"/>
</dbReference>
<evidence type="ECO:0000256" key="5">
    <source>
        <dbReference type="ARBA" id="ARBA00011245"/>
    </source>
</evidence>
<protein>
    <recommendedName>
        <fullName evidence="12 13">Multifunctional fusion protein</fullName>
    </recommendedName>
    <domain>
        <recommendedName>
            <fullName evidence="13">Porphobilinogen deaminase</fullName>
            <shortName evidence="13">PBG</shortName>
            <ecNumber evidence="13">2.5.1.61</ecNumber>
        </recommendedName>
        <alternativeName>
            <fullName evidence="13">Hydroxymethylbilane synthase</fullName>
        </alternativeName>
        <alternativeName>
            <fullName evidence="13">Pre-uroporphyrinogen synthase</fullName>
            <shortName evidence="13">HMBS</shortName>
        </alternativeName>
    </domain>
    <domain>
        <recommendedName>
            <fullName evidence="12">Glutamyl-tRNA reductase</fullName>
            <shortName evidence="12">GluTR</shortName>
            <ecNumber evidence="12">1.2.1.70</ecNumber>
        </recommendedName>
    </domain>
</protein>
<dbReference type="FunFam" id="3.40.190.10:FF:000005">
    <property type="entry name" value="Porphobilinogen deaminase"/>
    <property type="match status" value="1"/>
</dbReference>
<dbReference type="SUPFAM" id="SSF69742">
    <property type="entry name" value="Glutamyl tRNA-reductase catalytic, N-terminal domain"/>
    <property type="match status" value="1"/>
</dbReference>
<dbReference type="GO" id="GO:0004418">
    <property type="term" value="F:hydroxymethylbilane synthase activity"/>
    <property type="evidence" value="ECO:0007669"/>
    <property type="project" value="UniProtKB-UniRule"/>
</dbReference>
<evidence type="ECO:0000256" key="12">
    <source>
        <dbReference type="HAMAP-Rule" id="MF_00087"/>
    </source>
</evidence>
<comment type="subunit">
    <text evidence="5 13">Monomer.</text>
</comment>
<comment type="caution">
    <text evidence="21">The sequence shown here is derived from an EMBL/GenBank/DDBJ whole genome shotgun (WGS) entry which is preliminary data.</text>
</comment>
<feature type="region of interest" description="Disordered" evidence="15">
    <location>
        <begin position="806"/>
        <end position="833"/>
    </location>
</feature>
<accession>A0A2N6PJ33</accession>
<dbReference type="InterPro" id="IPR022419">
    <property type="entry name" value="Porphobilin_deaminase_cofac_BS"/>
</dbReference>
<feature type="domain" description="Glutamyl-tRNA reductase N-terminal" evidence="20">
    <location>
        <begin position="6"/>
        <end position="156"/>
    </location>
</feature>
<comment type="domain">
    <text evidence="12">Possesses an unusual extended V-shaped dimeric structure with each monomer consisting of three distinct domains arranged along a curved 'spinal' alpha-helix. The N-terminal catalytic domain specifically recognizes the glutamate moiety of the substrate. The second domain is the NADPH-binding domain, and the third C-terminal domain is responsible for dimerization.</text>
</comment>
<evidence type="ECO:0000256" key="6">
    <source>
        <dbReference type="ARBA" id="ARBA00022679"/>
    </source>
</evidence>
<dbReference type="EC" id="1.2.1.70" evidence="12"/>
<feature type="domain" description="Quinate/shikimate 5-dehydrogenase/glutamyl-tRNA reductase" evidence="18">
    <location>
        <begin position="173"/>
        <end position="309"/>
    </location>
</feature>
<comment type="subunit">
    <text evidence="12">Homodimer.</text>
</comment>
<dbReference type="Gene3D" id="3.30.460.30">
    <property type="entry name" value="Glutamyl-tRNA reductase, N-terminal domain"/>
    <property type="match status" value="1"/>
</dbReference>
<organism evidence="21 22">
    <name type="scientific">Brevibacterium luteolum</name>
    <dbReference type="NCBI Taxonomy" id="199591"/>
    <lineage>
        <taxon>Bacteria</taxon>
        <taxon>Bacillati</taxon>
        <taxon>Actinomycetota</taxon>
        <taxon>Actinomycetes</taxon>
        <taxon>Micrococcales</taxon>
        <taxon>Brevibacteriaceae</taxon>
        <taxon>Brevibacterium</taxon>
    </lineage>
</organism>
<dbReference type="InterPro" id="IPR015896">
    <property type="entry name" value="4pyrrol_synth_GluRdtase_dimer"/>
</dbReference>
<dbReference type="Gene3D" id="3.30.160.40">
    <property type="entry name" value="Porphobilinogen deaminase, C-terminal domain"/>
    <property type="match status" value="1"/>
</dbReference>
<dbReference type="PRINTS" id="PR00151">
    <property type="entry name" value="PORPHBDMNASE"/>
</dbReference>
<dbReference type="InterPro" id="IPR036343">
    <property type="entry name" value="GluRdtase_N_sf"/>
</dbReference>
<feature type="compositionally biased region" description="Basic and acidic residues" evidence="15">
    <location>
        <begin position="811"/>
        <end position="822"/>
    </location>
</feature>
<dbReference type="Pfam" id="PF01488">
    <property type="entry name" value="Shikimate_DH"/>
    <property type="match status" value="1"/>
</dbReference>
<evidence type="ECO:0000256" key="9">
    <source>
        <dbReference type="ARBA" id="ARBA00023244"/>
    </source>
</evidence>
<gene>
    <name evidence="13" type="primary">hemC</name>
    <name evidence="12" type="synonym">hemA</name>
    <name evidence="21" type="ORF">CJ198_04995</name>
</gene>
<dbReference type="Pfam" id="PF01379">
    <property type="entry name" value="Porphobil_deam"/>
    <property type="match status" value="1"/>
</dbReference>
<dbReference type="GO" id="GO:0050661">
    <property type="term" value="F:NADP binding"/>
    <property type="evidence" value="ECO:0007669"/>
    <property type="project" value="InterPro"/>
</dbReference>
<dbReference type="InterPro" id="IPR022417">
    <property type="entry name" value="Porphobilin_deaminase_N"/>
</dbReference>
<dbReference type="InterPro" id="IPR000343">
    <property type="entry name" value="4pyrrol_synth_GluRdtase"/>
</dbReference>
<evidence type="ECO:0000259" key="16">
    <source>
        <dbReference type="Pfam" id="PF00745"/>
    </source>
</evidence>
<dbReference type="HAMAP" id="MF_00087">
    <property type="entry name" value="Glu_tRNA_reductase"/>
    <property type="match status" value="1"/>
</dbReference>
<dbReference type="InterPro" id="IPR036453">
    <property type="entry name" value="GluRdtase_dimer_dom_sf"/>
</dbReference>
<dbReference type="GO" id="GO:0008883">
    <property type="term" value="F:glutamyl-tRNA reductase activity"/>
    <property type="evidence" value="ECO:0007669"/>
    <property type="project" value="UniProtKB-UniRule"/>
</dbReference>
<dbReference type="Proteomes" id="UP000235703">
    <property type="component" value="Unassembled WGS sequence"/>
</dbReference>
<comment type="similarity">
    <text evidence="3 13">Belongs to the HMBS family.</text>
</comment>
<dbReference type="AlphaFoldDB" id="A0A2N6PJ33"/>